<accession>A0ABT8HX49</accession>
<evidence type="ECO:0000313" key="2">
    <source>
        <dbReference type="EMBL" id="MDN4525358.1"/>
    </source>
</evidence>
<protein>
    <recommendedName>
        <fullName evidence="4">Phage protein</fullName>
    </recommendedName>
</protein>
<comment type="caution">
    <text evidence="2">The sequence shown here is derived from an EMBL/GenBank/DDBJ whole genome shotgun (WGS) entry which is preliminary data.</text>
</comment>
<proteinExistence type="predicted"/>
<name>A0ABT8HX49_9BACL</name>
<dbReference type="Proteomes" id="UP001172721">
    <property type="component" value="Unassembled WGS sequence"/>
</dbReference>
<evidence type="ECO:0008006" key="4">
    <source>
        <dbReference type="Google" id="ProtNLM"/>
    </source>
</evidence>
<sequence length="105" mass="12116">MSENFSGVLEKKIAQKKAAELCQKLNKLFKEFANELNQLDEEFNFVNPEKPEDALQFIQKILRYNKFDGYFYGPYGNDIQVSLPTSCLLAMVEKSIEDILNKEGN</sequence>
<evidence type="ECO:0000256" key="1">
    <source>
        <dbReference type="SAM" id="Coils"/>
    </source>
</evidence>
<keyword evidence="1" id="KW-0175">Coiled coil</keyword>
<feature type="coiled-coil region" evidence="1">
    <location>
        <begin position="11"/>
        <end position="42"/>
    </location>
</feature>
<evidence type="ECO:0000313" key="3">
    <source>
        <dbReference type="Proteomes" id="UP001172721"/>
    </source>
</evidence>
<organism evidence="2 3">
    <name type="scientific">Fictibacillus fluitans</name>
    <dbReference type="NCBI Taxonomy" id="3058422"/>
    <lineage>
        <taxon>Bacteria</taxon>
        <taxon>Bacillati</taxon>
        <taxon>Bacillota</taxon>
        <taxon>Bacilli</taxon>
        <taxon>Bacillales</taxon>
        <taxon>Fictibacillaceae</taxon>
        <taxon>Fictibacillus</taxon>
    </lineage>
</organism>
<keyword evidence="3" id="KW-1185">Reference proteome</keyword>
<reference evidence="2" key="1">
    <citation type="submission" date="2023-07" db="EMBL/GenBank/DDBJ databases">
        <title>Fictibacillus sp. isolated from freshwater pond.</title>
        <authorList>
            <person name="Kirdat K."/>
            <person name="Bhat A."/>
            <person name="Mourya A."/>
            <person name="Yadav A."/>
        </authorList>
    </citation>
    <scope>NUCLEOTIDE SEQUENCE</scope>
    <source>
        <strain evidence="2">NE201</strain>
    </source>
</reference>
<dbReference type="RefSeq" id="WP_301166397.1">
    <property type="nucleotide sequence ID" value="NZ_JAUHTR010000006.1"/>
</dbReference>
<dbReference type="EMBL" id="JAUHTR010000006">
    <property type="protein sequence ID" value="MDN4525358.1"/>
    <property type="molecule type" value="Genomic_DNA"/>
</dbReference>
<gene>
    <name evidence="2" type="ORF">QYB97_12770</name>
</gene>